<comment type="caution">
    <text evidence="5">The sequence shown here is derived from an EMBL/GenBank/DDBJ whole genome shotgun (WGS) entry which is preliminary data.</text>
</comment>
<keyword evidence="6" id="KW-1185">Reference proteome</keyword>
<dbReference type="SUPFAM" id="SSF56112">
    <property type="entry name" value="Protein kinase-like (PK-like)"/>
    <property type="match status" value="1"/>
</dbReference>
<keyword evidence="3" id="KW-0472">Membrane</keyword>
<protein>
    <recommendedName>
        <fullName evidence="4">Protein kinase domain-containing protein</fullName>
    </recommendedName>
</protein>
<evidence type="ECO:0000256" key="3">
    <source>
        <dbReference type="SAM" id="Phobius"/>
    </source>
</evidence>
<keyword evidence="3" id="KW-0812">Transmembrane</keyword>
<evidence type="ECO:0000256" key="1">
    <source>
        <dbReference type="ARBA" id="ARBA00009670"/>
    </source>
</evidence>
<dbReference type="PANTHER" id="PTHR10566">
    <property type="entry name" value="CHAPERONE-ACTIVITY OF BC1 COMPLEX CABC1 -RELATED"/>
    <property type="match status" value="1"/>
</dbReference>
<accession>A0AAV3XLB2</accession>
<evidence type="ECO:0000259" key="4">
    <source>
        <dbReference type="PROSITE" id="PS50011"/>
    </source>
</evidence>
<dbReference type="CDD" id="cd05121">
    <property type="entry name" value="ABC1_ADCK3-like"/>
    <property type="match status" value="1"/>
</dbReference>
<evidence type="ECO:0000313" key="6">
    <source>
        <dbReference type="Proteomes" id="UP001050975"/>
    </source>
</evidence>
<dbReference type="GO" id="GO:1901031">
    <property type="term" value="P:regulation of response to reactive oxygen species"/>
    <property type="evidence" value="ECO:0007669"/>
    <property type="project" value="TreeGrafter"/>
</dbReference>
<feature type="compositionally biased region" description="Basic and acidic residues" evidence="2">
    <location>
        <begin position="9"/>
        <end position="26"/>
    </location>
</feature>
<dbReference type="AlphaFoldDB" id="A0AAV3XLB2"/>
<evidence type="ECO:0000256" key="2">
    <source>
        <dbReference type="SAM" id="MobiDB-lite"/>
    </source>
</evidence>
<dbReference type="InterPro" id="IPR011009">
    <property type="entry name" value="Kinase-like_dom_sf"/>
</dbReference>
<dbReference type="RefSeq" id="WP_226591586.1">
    <property type="nucleotide sequence ID" value="NZ_BLAY01000200.1"/>
</dbReference>
<dbReference type="Proteomes" id="UP001050975">
    <property type="component" value="Unassembled WGS sequence"/>
</dbReference>
<dbReference type="GO" id="GO:0005524">
    <property type="term" value="F:ATP binding"/>
    <property type="evidence" value="ECO:0007669"/>
    <property type="project" value="InterPro"/>
</dbReference>
<comment type="similarity">
    <text evidence="1">Belongs to the protein kinase superfamily. ADCK protein kinase family.</text>
</comment>
<sequence length="594" mass="68041">MSVLPDNDVMPKRYAERPPKEKLSSDPDRLLAVGKPYTDKAYRWNRENYSRHRRFVDIWAFVLTLLFELWLDSKPWSYPGGMTEAKRAERRKKQAIWIRNTFLELGPTFIKVGQLFSTRADLFPSEYVEELSKLQDRVPAFSYEQVEAIIQQDLGKTIPELYRSFDPIPLAAASLGQVHKAQLHSGEEVVVKVQRPGLVKLFTIDLEILKGITRYFQNHPDWGRGRDWLGIYEECCRILWEEIEYLNEGRNADTFRRNFRNEDWVKVPRVYWRYTSPRVLTLEYLPGIKISHYEALEAAGLDRKDLARKGAQAYLQQLLNNGFFHADPHPGNIAVSPEGALIFYDFGMMGQIKPNIRENLMETLFGIAEKNGARVVTSLVELGALSPVDDMGPVRRSVQYMLDNFMDKPFENQSVSAIADDLYEIAYDQPFRFPATFTFVMRAFSTLEGVGKGLDPEFNFMEVAQPFAMQLMTNGKGPDPTNTILGEISRQAVQVGSTALGLPRRLEETLEKLERGDLRVRVRSTETDRLIRRLSGMQMGTNYALIISAFTLSATILLVHNMVWLAALAGLVAAGTGLALFRLLRRLDRFERMF</sequence>
<dbReference type="Pfam" id="PF03109">
    <property type="entry name" value="ABC1"/>
    <property type="match status" value="1"/>
</dbReference>
<dbReference type="InterPro" id="IPR000719">
    <property type="entry name" value="Prot_kinase_dom"/>
</dbReference>
<gene>
    <name evidence="5" type="ORF">MiSe_79340</name>
</gene>
<feature type="region of interest" description="Disordered" evidence="2">
    <location>
        <begin position="1"/>
        <end position="26"/>
    </location>
</feature>
<dbReference type="PANTHER" id="PTHR10566:SF113">
    <property type="entry name" value="PROTEIN ACTIVITY OF BC1 COMPLEX KINASE 7, CHLOROPLASTIC"/>
    <property type="match status" value="1"/>
</dbReference>
<keyword evidence="3" id="KW-1133">Transmembrane helix</keyword>
<dbReference type="EMBL" id="BLAY01000200">
    <property type="protein sequence ID" value="GET43113.1"/>
    <property type="molecule type" value="Genomic_DNA"/>
</dbReference>
<feature type="transmembrane region" description="Helical" evidence="3">
    <location>
        <begin position="564"/>
        <end position="584"/>
    </location>
</feature>
<proteinExistence type="inferred from homology"/>
<dbReference type="InterPro" id="IPR004147">
    <property type="entry name" value="ABC1_dom"/>
</dbReference>
<name>A0AAV3XLB2_9CYAN</name>
<feature type="domain" description="Protein kinase" evidence="4">
    <location>
        <begin position="143"/>
        <end position="531"/>
    </location>
</feature>
<organism evidence="5 6">
    <name type="scientific">Microseira wollei NIES-4236</name>
    <dbReference type="NCBI Taxonomy" id="2530354"/>
    <lineage>
        <taxon>Bacteria</taxon>
        <taxon>Bacillati</taxon>
        <taxon>Cyanobacteriota</taxon>
        <taxon>Cyanophyceae</taxon>
        <taxon>Oscillatoriophycideae</taxon>
        <taxon>Aerosakkonematales</taxon>
        <taxon>Aerosakkonemataceae</taxon>
        <taxon>Microseira</taxon>
    </lineage>
</organism>
<dbReference type="InterPro" id="IPR050154">
    <property type="entry name" value="UbiB_kinase"/>
</dbReference>
<dbReference type="PROSITE" id="PS50011">
    <property type="entry name" value="PROTEIN_KINASE_DOM"/>
    <property type="match status" value="1"/>
</dbReference>
<dbReference type="GO" id="GO:0046467">
    <property type="term" value="P:membrane lipid biosynthetic process"/>
    <property type="evidence" value="ECO:0007669"/>
    <property type="project" value="TreeGrafter"/>
</dbReference>
<dbReference type="GO" id="GO:0016020">
    <property type="term" value="C:membrane"/>
    <property type="evidence" value="ECO:0007669"/>
    <property type="project" value="GOC"/>
</dbReference>
<reference evidence="5" key="1">
    <citation type="submission" date="2019-10" db="EMBL/GenBank/DDBJ databases">
        <title>Draft genome sequece of Microseira wollei NIES-4236.</title>
        <authorList>
            <person name="Yamaguchi H."/>
            <person name="Suzuki S."/>
            <person name="Kawachi M."/>
        </authorList>
    </citation>
    <scope>NUCLEOTIDE SEQUENCE</scope>
    <source>
        <strain evidence="5">NIES-4236</strain>
    </source>
</reference>
<dbReference type="GO" id="GO:0004672">
    <property type="term" value="F:protein kinase activity"/>
    <property type="evidence" value="ECO:0007669"/>
    <property type="project" value="InterPro"/>
</dbReference>
<evidence type="ECO:0000313" key="5">
    <source>
        <dbReference type="EMBL" id="GET43113.1"/>
    </source>
</evidence>